<accession>A0AA96ZW27</accession>
<feature type="site" description="L-lysine inhibitor binding" evidence="14">
    <location>
        <position position="85"/>
    </location>
</feature>
<evidence type="ECO:0000256" key="13">
    <source>
        <dbReference type="PIRSR" id="PIRSR001365-2"/>
    </source>
</evidence>
<evidence type="ECO:0000256" key="11">
    <source>
        <dbReference type="HAMAP-Rule" id="MF_00418"/>
    </source>
</evidence>
<organism evidence="15 16">
    <name type="scientific">Methanolapillus millepedarum</name>
    <dbReference type="NCBI Taxonomy" id="3028296"/>
    <lineage>
        <taxon>Archaea</taxon>
        <taxon>Methanobacteriati</taxon>
        <taxon>Methanobacteriota</taxon>
        <taxon>Stenosarchaea group</taxon>
        <taxon>Methanomicrobia</taxon>
        <taxon>Methanosarcinales</taxon>
        <taxon>Methanosarcinaceae</taxon>
        <taxon>Methanolapillus</taxon>
    </lineage>
</organism>
<dbReference type="InterPro" id="IPR002220">
    <property type="entry name" value="DapA-like"/>
</dbReference>
<dbReference type="PANTHER" id="PTHR12128">
    <property type="entry name" value="DIHYDRODIPICOLINATE SYNTHASE"/>
    <property type="match status" value="1"/>
</dbReference>
<evidence type="ECO:0000256" key="8">
    <source>
        <dbReference type="ARBA" id="ARBA00023239"/>
    </source>
</evidence>
<dbReference type="PIRSF" id="PIRSF001365">
    <property type="entry name" value="DHDPS"/>
    <property type="match status" value="1"/>
</dbReference>
<evidence type="ECO:0000256" key="9">
    <source>
        <dbReference type="ARBA" id="ARBA00023270"/>
    </source>
</evidence>
<evidence type="ECO:0000256" key="3">
    <source>
        <dbReference type="ARBA" id="ARBA00012086"/>
    </source>
</evidence>
<comment type="subunit">
    <text evidence="11">Homotetramer; dimer of dimers.</text>
</comment>
<feature type="site" description="L-lysine inhibitor binding" evidence="14">
    <location>
        <position position="81"/>
    </location>
</feature>
<comment type="similarity">
    <text evidence="11">Belongs to the DapA family.</text>
</comment>
<dbReference type="CDD" id="cd00950">
    <property type="entry name" value="DHDPS"/>
    <property type="match status" value="1"/>
</dbReference>
<evidence type="ECO:0000256" key="10">
    <source>
        <dbReference type="ARBA" id="ARBA00047836"/>
    </source>
</evidence>
<dbReference type="GeneID" id="89230774"/>
<dbReference type="InterPro" id="IPR020625">
    <property type="entry name" value="Schiff_base-form_aldolases_AS"/>
</dbReference>
<feature type="site" description="Part of a proton relay during catalysis" evidence="11 14">
    <location>
        <position position="108"/>
    </location>
</feature>
<dbReference type="SMART" id="SM01130">
    <property type="entry name" value="DHDPS"/>
    <property type="match status" value="1"/>
</dbReference>
<keyword evidence="8 11" id="KW-0456">Lyase</keyword>
<dbReference type="EMBL" id="CP131060">
    <property type="protein sequence ID" value="WNY26106.1"/>
    <property type="molecule type" value="Genomic_DNA"/>
</dbReference>
<comment type="caution">
    <text evidence="11">Was originally thought to be a dihydrodipicolinate synthase (DHDPS), catalyzing the condensation of (S)-aspartate-beta-semialdehyde [(S)-ASA] and pyruvate to dihydrodipicolinate (DHDP). However, it was shown in E.coli that the product of the enzymatic reaction is not dihydrodipicolinate but in fact (4S)-4-hydroxy-2,3,4,5-tetrahydro-(2S)-dipicolinic acid (HTPA), and that the consecutive dehydration reaction leading to DHDP is not spontaneous but catalyzed by DapB.</text>
</comment>
<proteinExistence type="inferred from homology"/>
<keyword evidence="6 11" id="KW-0220">Diaminopimelate biosynthesis</keyword>
<feature type="binding site" evidence="11 13">
    <location>
        <position position="48"/>
    </location>
    <ligand>
        <name>pyruvate</name>
        <dbReference type="ChEBI" id="CHEBI:15361"/>
    </ligand>
</feature>
<dbReference type="GO" id="GO:0019877">
    <property type="term" value="P:diaminopimelate biosynthetic process"/>
    <property type="evidence" value="ECO:0007669"/>
    <property type="project" value="UniProtKB-UniRule"/>
</dbReference>
<dbReference type="GO" id="GO:0008840">
    <property type="term" value="F:4-hydroxy-tetrahydrodipicolinate synthase activity"/>
    <property type="evidence" value="ECO:0007669"/>
    <property type="project" value="UniProtKB-UniRule"/>
</dbReference>
<comment type="pathway">
    <text evidence="2 11">Amino-acid biosynthesis; L-lysine biosynthesis via DAP pathway; (S)-tetrahydrodipicolinate from L-aspartate: step 3/4.</text>
</comment>
<comment type="catalytic activity">
    <reaction evidence="10 11">
        <text>L-aspartate 4-semialdehyde + pyruvate = (2S,4S)-4-hydroxy-2,3,4,5-tetrahydrodipicolinate + H2O + H(+)</text>
        <dbReference type="Rhea" id="RHEA:34171"/>
        <dbReference type="ChEBI" id="CHEBI:15361"/>
        <dbReference type="ChEBI" id="CHEBI:15377"/>
        <dbReference type="ChEBI" id="CHEBI:15378"/>
        <dbReference type="ChEBI" id="CHEBI:67139"/>
        <dbReference type="ChEBI" id="CHEBI:537519"/>
        <dbReference type="EC" id="4.3.3.7"/>
    </reaction>
</comment>
<keyword evidence="5 11" id="KW-0028">Amino-acid biosynthesis</keyword>
<sequence length="293" mass="31200">MNQRFQGVIPALITPFTTDNRIDVDGLRRNIEFVEKGGVSAIVPCGTTGESATMTAEEHMKVVDAAIETAKVPVIAGTGSNSTEEAVLFTKHAKDAGAAAALIITPYYNKPTQAGLKAHFEKIANSVDIPIILYNVPSRTSVDMAVSTIAELAKHENIIGIKEATGDMGKASEILHKTKDEDFVLLSGDDIATLPLMSIGATGVISVAANIVPQKMCQMVSAFESGKMKEAAKIHDELTPLMKVLFIETNPIPIKTAMRLSGHAAGPLRLPLVDMAPANLEMLKAELKKMGVI</sequence>
<evidence type="ECO:0000313" key="15">
    <source>
        <dbReference type="EMBL" id="WNY26106.1"/>
    </source>
</evidence>
<dbReference type="PANTHER" id="PTHR12128:SF66">
    <property type="entry name" value="4-HYDROXY-2-OXOGLUTARATE ALDOLASE, MITOCHONDRIAL"/>
    <property type="match status" value="1"/>
</dbReference>
<dbReference type="PROSITE" id="PS00666">
    <property type="entry name" value="DHDPS_2"/>
    <property type="match status" value="1"/>
</dbReference>
<evidence type="ECO:0000256" key="1">
    <source>
        <dbReference type="ARBA" id="ARBA00003294"/>
    </source>
</evidence>
<evidence type="ECO:0000256" key="7">
    <source>
        <dbReference type="ARBA" id="ARBA00023154"/>
    </source>
</evidence>
<dbReference type="EC" id="4.3.3.7" evidence="3 11"/>
<dbReference type="Pfam" id="PF00701">
    <property type="entry name" value="DHDPS"/>
    <property type="match status" value="1"/>
</dbReference>
<dbReference type="HAMAP" id="MF_00418">
    <property type="entry name" value="DapA"/>
    <property type="match status" value="1"/>
</dbReference>
<feature type="active site" description="Schiff-base intermediate with substrate" evidence="11 12">
    <location>
        <position position="162"/>
    </location>
</feature>
<comment type="subcellular location">
    <subcellularLocation>
        <location evidence="11">Cytoplasm</location>
    </subcellularLocation>
</comment>
<feature type="site" description="L-lysine inhibitor binding; via carbonyl oxygen" evidence="14">
    <location>
        <position position="52"/>
    </location>
</feature>
<feature type="site" description="Part of a proton relay during catalysis" evidence="11 14">
    <location>
        <position position="47"/>
    </location>
</feature>
<dbReference type="Gene3D" id="3.20.20.70">
    <property type="entry name" value="Aldolase class I"/>
    <property type="match status" value="1"/>
</dbReference>
<dbReference type="GO" id="GO:0005737">
    <property type="term" value="C:cytoplasm"/>
    <property type="evidence" value="ECO:0007669"/>
    <property type="project" value="UniProtKB-SubCell"/>
</dbReference>
<reference evidence="15 16" key="1">
    <citation type="submission" date="2023-07" db="EMBL/GenBank/DDBJ databases">
        <title>Closed genoem sequence of Methanosarcinaceae archaeon Ac7.</title>
        <authorList>
            <person name="Poehlein A."/>
            <person name="Protasov E."/>
            <person name="Platt K."/>
            <person name="Reeh H."/>
            <person name="Daniel R."/>
            <person name="Brune A."/>
        </authorList>
    </citation>
    <scope>NUCLEOTIDE SEQUENCE [LARGE SCALE GENOMIC DNA]</scope>
    <source>
        <strain evidence="15 16">Ac7</strain>
    </source>
</reference>
<dbReference type="GO" id="GO:0008675">
    <property type="term" value="F:2-dehydro-3-deoxy-phosphogluconate aldolase activity"/>
    <property type="evidence" value="ECO:0007669"/>
    <property type="project" value="UniProtKB-ARBA"/>
</dbReference>
<gene>
    <name evidence="11 15" type="primary">dapA</name>
    <name evidence="15" type="ORF">MsAc7_16780</name>
</gene>
<dbReference type="Proteomes" id="UP001303587">
    <property type="component" value="Chromosome"/>
</dbReference>
<keyword evidence="7 11" id="KW-0457">Lysine biosynthesis</keyword>
<dbReference type="NCBIfam" id="TIGR00674">
    <property type="entry name" value="dapA"/>
    <property type="match status" value="1"/>
</dbReference>
<keyword evidence="16" id="KW-1185">Reference proteome</keyword>
<dbReference type="InterPro" id="IPR013785">
    <property type="entry name" value="Aldolase_TIM"/>
</dbReference>
<feature type="site" description="Part of a proton relay during catalysis" evidence="14">
    <location>
        <position position="107"/>
    </location>
</feature>
<evidence type="ECO:0000256" key="5">
    <source>
        <dbReference type="ARBA" id="ARBA00022605"/>
    </source>
</evidence>
<name>A0AA96ZW27_9EURY</name>
<protein>
    <recommendedName>
        <fullName evidence="3 11">4-hydroxy-tetrahydrodipicolinate synthase</fullName>
        <shortName evidence="11">HTPA synthase</shortName>
        <ecNumber evidence="3 11">4.3.3.7</ecNumber>
    </recommendedName>
</protein>
<dbReference type="RefSeq" id="WP_338102439.1">
    <property type="nucleotide sequence ID" value="NZ_CP131060.1"/>
</dbReference>
<evidence type="ECO:0000256" key="6">
    <source>
        <dbReference type="ARBA" id="ARBA00022915"/>
    </source>
</evidence>
<dbReference type="InterPro" id="IPR005263">
    <property type="entry name" value="DapA"/>
</dbReference>
<evidence type="ECO:0000256" key="14">
    <source>
        <dbReference type="PIRSR" id="PIRSR001365-3"/>
    </source>
</evidence>
<evidence type="ECO:0000313" key="16">
    <source>
        <dbReference type="Proteomes" id="UP001303587"/>
    </source>
</evidence>
<dbReference type="PRINTS" id="PR00146">
    <property type="entry name" value="DHPICSNTHASE"/>
</dbReference>
<dbReference type="AlphaFoldDB" id="A0AA96ZW27"/>
<evidence type="ECO:0000256" key="2">
    <source>
        <dbReference type="ARBA" id="ARBA00005120"/>
    </source>
</evidence>
<evidence type="ECO:0000256" key="4">
    <source>
        <dbReference type="ARBA" id="ARBA00022490"/>
    </source>
</evidence>
<dbReference type="GO" id="GO:0009089">
    <property type="term" value="P:lysine biosynthetic process via diaminopimelate"/>
    <property type="evidence" value="ECO:0007669"/>
    <property type="project" value="UniProtKB-UniRule"/>
</dbReference>
<keyword evidence="4 11" id="KW-0963">Cytoplasm</keyword>
<dbReference type="InterPro" id="IPR020624">
    <property type="entry name" value="Schiff_base-form_aldolases_CS"/>
</dbReference>
<evidence type="ECO:0000256" key="12">
    <source>
        <dbReference type="PIRSR" id="PIRSR001365-1"/>
    </source>
</evidence>
<comment type="function">
    <text evidence="1 11">Catalyzes the condensation of (S)-aspartate-beta-semialdehyde [(S)-ASA] and pyruvate to 4-hydroxy-tetrahydrodipicolinate (HTPA).</text>
</comment>
<keyword evidence="9 11" id="KW-0704">Schiff base</keyword>
<feature type="binding site" evidence="11 13">
    <location>
        <position position="205"/>
    </location>
    <ligand>
        <name>pyruvate</name>
        <dbReference type="ChEBI" id="CHEBI:15361"/>
    </ligand>
</feature>
<dbReference type="PROSITE" id="PS00665">
    <property type="entry name" value="DHDPS_1"/>
    <property type="match status" value="1"/>
</dbReference>
<dbReference type="SUPFAM" id="SSF51569">
    <property type="entry name" value="Aldolase"/>
    <property type="match status" value="1"/>
</dbReference>
<feature type="active site" description="Proton donor/acceptor" evidence="11 12">
    <location>
        <position position="134"/>
    </location>
</feature>